<dbReference type="InterPro" id="IPR041233">
    <property type="entry name" value="Melibiase_C"/>
</dbReference>
<keyword evidence="2" id="KW-0732">Signal</keyword>
<dbReference type="Gene3D" id="2.60.40.1180">
    <property type="entry name" value="Golgi alpha-mannosidase II"/>
    <property type="match status" value="1"/>
</dbReference>
<dbReference type="CDD" id="cd14792">
    <property type="entry name" value="GH27"/>
    <property type="match status" value="1"/>
</dbReference>
<dbReference type="GO" id="GO:0004557">
    <property type="term" value="F:alpha-galactosidase activity"/>
    <property type="evidence" value="ECO:0007669"/>
    <property type="project" value="UniProtKB-EC"/>
</dbReference>
<comment type="similarity">
    <text evidence="1 5">Belongs to the glycosyl hydrolase 27 family.</text>
</comment>
<protein>
    <recommendedName>
        <fullName evidence="5">Alpha-galactosidase</fullName>
        <ecNumber evidence="5">3.2.1.22</ecNumber>
    </recommendedName>
    <alternativeName>
        <fullName evidence="5">Melibiase</fullName>
    </alternativeName>
</protein>
<dbReference type="InterPro" id="IPR002241">
    <property type="entry name" value="Glyco_hydro_27"/>
</dbReference>
<sequence>MADPVAGSPGKAAGGQPPPALARTPPMGWNSWDCYGGSVREHEVLANAEYLRDHLLPHGWDHVVVDIQWYEPTADTSGYHEGAMLDLDEHGRPMPSPNRFPSSAGGAGFAPLGARIHAMGLRFGLHILRGIPRQAVALRLPILGTEWTAADVADHENVCPWNPDNLGLNHEHPGAQAYYDSLLARFAEWGVDYVKADDMLVPYHRSEIEAFSRAIEASGRPMTLSLSPGTDLAVEHVDHLTRHSRLWRISDDLWDRWPDVHAQFDRTARWVAHAGPGHWPDADMLPLGRIGIRAHGGDDRASRLTRDEQRTLMTLWAMARSPLMFGGDLPSTDEWTLGLLTNDAVLRITRDSVGNRRHRQDGDLVVWTAQSTDGLLRYVAQFNLGDEAAESRVTAAEFDIEPDELVVDLWSVAEPARFGTTRTVSLPAHGCVLWSITAVP</sequence>
<dbReference type="Pfam" id="PF16499">
    <property type="entry name" value="Melibiase_2"/>
    <property type="match status" value="1"/>
</dbReference>
<evidence type="ECO:0000256" key="6">
    <source>
        <dbReference type="SAM" id="MobiDB-lite"/>
    </source>
</evidence>
<dbReference type="Proteomes" id="UP000185511">
    <property type="component" value="Chromosome"/>
</dbReference>
<accession>A0AAC9LEY4</accession>
<name>A0AAC9LEY4_9PSEU</name>
<keyword evidence="5" id="KW-1015">Disulfide bond</keyword>
<feature type="region of interest" description="Disordered" evidence="6">
    <location>
        <begin position="1"/>
        <end position="23"/>
    </location>
</feature>
<evidence type="ECO:0000313" key="8">
    <source>
        <dbReference type="EMBL" id="APU16151.1"/>
    </source>
</evidence>
<evidence type="ECO:0000313" key="9">
    <source>
        <dbReference type="Proteomes" id="UP000185511"/>
    </source>
</evidence>
<dbReference type="InterPro" id="IPR017853">
    <property type="entry name" value="GH"/>
</dbReference>
<dbReference type="InterPro" id="IPR013780">
    <property type="entry name" value="Glyco_hydro_b"/>
</dbReference>
<dbReference type="InterPro" id="IPR013785">
    <property type="entry name" value="Aldolase_TIM"/>
</dbReference>
<evidence type="ECO:0000256" key="2">
    <source>
        <dbReference type="ARBA" id="ARBA00022729"/>
    </source>
</evidence>
<organism evidence="8 9">
    <name type="scientific">Actinoalloteichus fjordicus</name>
    <dbReference type="NCBI Taxonomy" id="1612552"/>
    <lineage>
        <taxon>Bacteria</taxon>
        <taxon>Bacillati</taxon>
        <taxon>Actinomycetota</taxon>
        <taxon>Actinomycetes</taxon>
        <taxon>Pseudonocardiales</taxon>
        <taxon>Pseudonocardiaceae</taxon>
        <taxon>Actinoalloteichus</taxon>
    </lineage>
</organism>
<dbReference type="PANTHER" id="PTHR11452">
    <property type="entry name" value="ALPHA-GALACTOSIDASE/ALPHA-N-ACETYLGALACTOSAMINIDASE"/>
    <property type="match status" value="1"/>
</dbReference>
<reference evidence="9" key="1">
    <citation type="submission" date="2016-06" db="EMBL/GenBank/DDBJ databases">
        <title>Complete genome sequence of Actinoalloteichus fjordicus DSM 46855 (=ADI127-17), type strain of the new species Actinoalloteichus fjordicus.</title>
        <authorList>
            <person name="Ruckert C."/>
            <person name="Nouioui I."/>
            <person name="Willmese J."/>
            <person name="van Wezel G."/>
            <person name="Klenk H.-P."/>
            <person name="Kalinowski J."/>
            <person name="Zotchev S.B."/>
        </authorList>
    </citation>
    <scope>NUCLEOTIDE SEQUENCE [LARGE SCALE GENOMIC DNA]</scope>
    <source>
        <strain evidence="9">ADI127-7</strain>
    </source>
</reference>
<evidence type="ECO:0000256" key="4">
    <source>
        <dbReference type="ARBA" id="ARBA00023295"/>
    </source>
</evidence>
<evidence type="ECO:0000256" key="3">
    <source>
        <dbReference type="ARBA" id="ARBA00022801"/>
    </source>
</evidence>
<dbReference type="AlphaFoldDB" id="A0AAC9LEY4"/>
<feature type="compositionally biased region" description="Low complexity" evidence="6">
    <location>
        <begin position="1"/>
        <end position="15"/>
    </location>
</feature>
<dbReference type="SUPFAM" id="SSF51445">
    <property type="entry name" value="(Trans)glycosidases"/>
    <property type="match status" value="1"/>
</dbReference>
<dbReference type="GO" id="GO:0005975">
    <property type="term" value="P:carbohydrate metabolic process"/>
    <property type="evidence" value="ECO:0007669"/>
    <property type="project" value="InterPro"/>
</dbReference>
<dbReference type="EC" id="3.2.1.22" evidence="5"/>
<feature type="domain" description="Alpha galactosidase C-terminal" evidence="7">
    <location>
        <begin position="361"/>
        <end position="435"/>
    </location>
</feature>
<dbReference type="KEGG" id="acad:UA74_20630"/>
<dbReference type="Pfam" id="PF17801">
    <property type="entry name" value="Melibiase_C"/>
    <property type="match status" value="1"/>
</dbReference>
<dbReference type="PRINTS" id="PR00740">
    <property type="entry name" value="GLHYDRLASE27"/>
</dbReference>
<comment type="catalytic activity">
    <reaction evidence="5">
        <text>Hydrolysis of terminal, non-reducing alpha-D-galactose residues in alpha-D-galactosides, including galactose oligosaccharides, galactomannans and galactolipids.</text>
        <dbReference type="EC" id="3.2.1.22"/>
    </reaction>
</comment>
<keyword evidence="3 5" id="KW-0378">Hydrolase</keyword>
<evidence type="ECO:0000256" key="5">
    <source>
        <dbReference type="RuleBase" id="RU361168"/>
    </source>
</evidence>
<proteinExistence type="inferred from homology"/>
<evidence type="ECO:0000259" key="7">
    <source>
        <dbReference type="Pfam" id="PF17801"/>
    </source>
</evidence>
<dbReference type="RefSeq" id="WP_198042799.1">
    <property type="nucleotide sequence ID" value="NZ_CP016076.1"/>
</dbReference>
<keyword evidence="4 5" id="KW-0326">Glycosidase</keyword>
<dbReference type="PANTHER" id="PTHR11452:SF42">
    <property type="entry name" value="ALPHA-GALACTOSIDASE"/>
    <property type="match status" value="1"/>
</dbReference>
<keyword evidence="9" id="KW-1185">Reference proteome</keyword>
<dbReference type="EMBL" id="CP016076">
    <property type="protein sequence ID" value="APU16151.1"/>
    <property type="molecule type" value="Genomic_DNA"/>
</dbReference>
<gene>
    <name evidence="8" type="ORF">UA74_20630</name>
</gene>
<dbReference type="SUPFAM" id="SSF51011">
    <property type="entry name" value="Glycosyl hydrolase domain"/>
    <property type="match status" value="1"/>
</dbReference>
<evidence type="ECO:0000256" key="1">
    <source>
        <dbReference type="ARBA" id="ARBA00009743"/>
    </source>
</evidence>
<dbReference type="Gene3D" id="3.20.20.70">
    <property type="entry name" value="Aldolase class I"/>
    <property type="match status" value="1"/>
</dbReference>